<accession>A0A1E3VV82</accession>
<sequence>MGETTRSDVEPGVYVNGELQPEDAELPVFPVGLGDDRETESPYPTDVPGQILTAGSNLAANVAGIFDINHGIGTLVVVGDYFRTDAIVQLNLYVDDDDITYAGDGVFQIEGDGNEAFNIATFLDTDAGVPSFAGSNIFPGIDWYVDVLDGDLYDVSVVSQANWLYDNDVSVQDNYLTNYQLLMGANEQGNFTEIITIGENYDLVIVLGDYHELNLIYQKNILLDPDTLKVLGYDDAFGDGDGLTDPSITTGANWLQNEALIEQWGTQSYQELTPAWEALIAQLNAGDTELDPSVGVGIPNFGDPAFNILLITGDVYDINAIEQENVVADADVALQLLPAAAADADPVMQVASTGENALGNFATIVHTGPAADYYVGGDFYEDELLIQTELIASNDDTVTGSDPDVLANELVAFTSPPEEDGHDEDVVAVPVHDSAHSDVLGNVLT</sequence>
<protein>
    <submittedName>
        <fullName evidence="1">Uncharacterized protein</fullName>
    </submittedName>
</protein>
<name>A0A1E3VV82_9HYPH</name>
<dbReference type="AlphaFoldDB" id="A0A1E3VV82"/>
<evidence type="ECO:0000313" key="2">
    <source>
        <dbReference type="Proteomes" id="UP000094172"/>
    </source>
</evidence>
<dbReference type="Proteomes" id="UP000094172">
    <property type="component" value="Unassembled WGS sequence"/>
</dbReference>
<keyword evidence="2" id="KW-1185">Reference proteome</keyword>
<evidence type="ECO:0000313" key="1">
    <source>
        <dbReference type="EMBL" id="ODR97181.1"/>
    </source>
</evidence>
<comment type="caution">
    <text evidence="1">The sequence shown here is derived from an EMBL/GenBank/DDBJ whole genome shotgun (WGS) entry which is preliminary data.</text>
</comment>
<gene>
    <name evidence="1" type="ORF">AUC70_13010</name>
</gene>
<dbReference type="RefSeq" id="WP_069443181.1">
    <property type="nucleotide sequence ID" value="NZ_LPWE01000002.1"/>
</dbReference>
<organism evidence="1 2">
    <name type="scientific">Methyloceanibacter stevinii</name>
    <dbReference type="NCBI Taxonomy" id="1774970"/>
    <lineage>
        <taxon>Bacteria</taxon>
        <taxon>Pseudomonadati</taxon>
        <taxon>Pseudomonadota</taxon>
        <taxon>Alphaproteobacteria</taxon>
        <taxon>Hyphomicrobiales</taxon>
        <taxon>Hyphomicrobiaceae</taxon>
        <taxon>Methyloceanibacter</taxon>
    </lineage>
</organism>
<dbReference type="EMBL" id="LPWE01000002">
    <property type="protein sequence ID" value="ODR97181.1"/>
    <property type="molecule type" value="Genomic_DNA"/>
</dbReference>
<reference evidence="1 2" key="1">
    <citation type="journal article" date="2016" name="Environ. Microbiol.">
        <title>New Methyloceanibacter diversity from North Sea sediments includes methanotroph containing solely the soluble methane monooxygenase.</title>
        <authorList>
            <person name="Vekeman B."/>
            <person name="Kerckhof F.M."/>
            <person name="Cremers G."/>
            <person name="de Vos P."/>
            <person name="Vandamme P."/>
            <person name="Boon N."/>
            <person name="Op den Camp H.J."/>
            <person name="Heylen K."/>
        </authorList>
    </citation>
    <scope>NUCLEOTIDE SEQUENCE [LARGE SCALE GENOMIC DNA]</scope>
    <source>
        <strain evidence="1 2">R-67176</strain>
    </source>
</reference>
<dbReference type="STRING" id="1774970.AUC70_13010"/>
<proteinExistence type="predicted"/>